<dbReference type="Pfam" id="PF20056">
    <property type="entry name" value="DUF6455"/>
    <property type="match status" value="1"/>
</dbReference>
<proteinExistence type="predicted"/>
<dbReference type="InterPro" id="IPR045601">
    <property type="entry name" value="DUF6455"/>
</dbReference>
<protein>
    <recommendedName>
        <fullName evidence="1">DUF6455 domain-containing protein</fullName>
    </recommendedName>
</protein>
<organism evidence="2 3">
    <name type="scientific">Roseovarius bejariae</name>
    <dbReference type="NCBI Taxonomy" id="2576383"/>
    <lineage>
        <taxon>Bacteria</taxon>
        <taxon>Pseudomonadati</taxon>
        <taxon>Pseudomonadota</taxon>
        <taxon>Alphaproteobacteria</taxon>
        <taxon>Rhodobacterales</taxon>
        <taxon>Roseobacteraceae</taxon>
        <taxon>Roseovarius</taxon>
    </lineage>
</organism>
<dbReference type="AlphaFoldDB" id="A0A844CLN8"/>
<keyword evidence="3" id="KW-1185">Reference proteome</keyword>
<dbReference type="RefSeq" id="WP_154152186.1">
    <property type="nucleotide sequence ID" value="NZ_SZWE01000001.1"/>
</dbReference>
<reference evidence="2 3" key="1">
    <citation type="submission" date="2019-05" db="EMBL/GenBank/DDBJ databases">
        <title>Roseovarius bejariae sp. nov., a moderately halophylic bacterium isolated from a saline soil in Rambla Salada (Murcia).</title>
        <authorList>
            <person name="Castro D.J."/>
            <person name="Gomez-Altuve A."/>
            <person name="Reina J.C."/>
            <person name="Rodriguez M."/>
            <person name="Sampedro I."/>
            <person name="Llamas I."/>
            <person name="Martinez-Checa F."/>
        </authorList>
    </citation>
    <scope>NUCLEOTIDE SEQUENCE [LARGE SCALE GENOMIC DNA]</scope>
    <source>
        <strain evidence="2 3">A21</strain>
    </source>
</reference>
<dbReference type="EMBL" id="SZWE01000001">
    <property type="protein sequence ID" value="MRU16241.1"/>
    <property type="molecule type" value="Genomic_DNA"/>
</dbReference>
<sequence length="88" mass="9553">MTSTPNFKKHAALVDRMASTLGIDLEQKAMEGQIDFEQISDAVMACTGCSNPEECTHWLDAQEGKAGTTPDICRNAKIFARLKAGKHA</sequence>
<accession>A0A844CLN8</accession>
<evidence type="ECO:0000259" key="1">
    <source>
        <dbReference type="Pfam" id="PF20056"/>
    </source>
</evidence>
<feature type="domain" description="DUF6455" evidence="1">
    <location>
        <begin position="1"/>
        <end position="84"/>
    </location>
</feature>
<evidence type="ECO:0000313" key="2">
    <source>
        <dbReference type="EMBL" id="MRU16241.1"/>
    </source>
</evidence>
<gene>
    <name evidence="2" type="ORF">FDP25_12435</name>
</gene>
<dbReference type="OrthoDB" id="7961152at2"/>
<evidence type="ECO:0000313" key="3">
    <source>
        <dbReference type="Proteomes" id="UP000564704"/>
    </source>
</evidence>
<dbReference type="Proteomes" id="UP000564704">
    <property type="component" value="Unassembled WGS sequence"/>
</dbReference>
<comment type="caution">
    <text evidence="2">The sequence shown here is derived from an EMBL/GenBank/DDBJ whole genome shotgun (WGS) entry which is preliminary data.</text>
</comment>
<name>A0A844CLN8_9RHOB</name>